<protein>
    <submittedName>
        <fullName evidence="1">Iron-containing redox enzyme family protein</fullName>
    </submittedName>
</protein>
<dbReference type="EMBL" id="JACXYU010000003">
    <property type="protein sequence ID" value="MBD3931789.1"/>
    <property type="molecule type" value="Genomic_DNA"/>
</dbReference>
<sequence>MTTPRHRPAAGEALRARLRLTEPAVRAATAALWDAPGLAQRYPQYLRVMHGVVRASVPLMERAAARCARLAGAPGPDPVAEPLARYLAGHIEEERGHDDWLADDLASLGHDPREALGRPPPPAVAALVGAQYYWIEHHHPVALLGYIAVLEGNAPAPWLADRVVRDAGVPAAALRTVRAHAALDTGHSDDLHALLDALDLTAGQVHTVTVSALFTVDALLGLFGTLTRTPRPGAPHGPPATAGGTP</sequence>
<dbReference type="Proteomes" id="UP000632289">
    <property type="component" value="Unassembled WGS sequence"/>
</dbReference>
<organism evidence="1 2">
    <name type="scientific">Streptomyces chumphonensis</name>
    <dbReference type="NCBI Taxonomy" id="1214925"/>
    <lineage>
        <taxon>Bacteria</taxon>
        <taxon>Bacillati</taxon>
        <taxon>Actinomycetota</taxon>
        <taxon>Actinomycetes</taxon>
        <taxon>Kitasatosporales</taxon>
        <taxon>Streptomycetaceae</taxon>
        <taxon>Streptomyces</taxon>
    </lineage>
</organism>
<gene>
    <name evidence="1" type="ORF">IF129_09470</name>
</gene>
<evidence type="ECO:0000313" key="1">
    <source>
        <dbReference type="EMBL" id="MBD3931789.1"/>
    </source>
</evidence>
<dbReference type="AlphaFoldDB" id="A0A927F027"/>
<proteinExistence type="predicted"/>
<dbReference type="SMART" id="SM01236">
    <property type="entry name" value="Haem_oxygenase_2"/>
    <property type="match status" value="1"/>
</dbReference>
<comment type="caution">
    <text evidence="1">The sequence shown here is derived from an EMBL/GenBank/DDBJ whole genome shotgun (WGS) entry which is preliminary data.</text>
</comment>
<accession>A0A927F027</accession>
<keyword evidence="2" id="KW-1185">Reference proteome</keyword>
<dbReference type="Gene3D" id="1.20.910.10">
    <property type="entry name" value="Heme oxygenase-like"/>
    <property type="match status" value="1"/>
</dbReference>
<evidence type="ECO:0000313" key="2">
    <source>
        <dbReference type="Proteomes" id="UP000632289"/>
    </source>
</evidence>
<dbReference type="Pfam" id="PF14518">
    <property type="entry name" value="Haem_oxygenas_2"/>
    <property type="match status" value="1"/>
</dbReference>
<dbReference type="SUPFAM" id="SSF48613">
    <property type="entry name" value="Heme oxygenase-like"/>
    <property type="match status" value="1"/>
</dbReference>
<reference evidence="1" key="1">
    <citation type="submission" date="2020-09" db="EMBL/GenBank/DDBJ databases">
        <title>Secondary metabolite and genome analysis of marine Streptomyces chumphonensis KK1-2T.</title>
        <authorList>
            <person name="Phongsopitanun W."/>
            <person name="Kanchanasin P."/>
            <person name="Pittayakhajonwut P."/>
            <person name="Suwanborirux K."/>
            <person name="Tanasupawat S."/>
        </authorList>
    </citation>
    <scope>NUCLEOTIDE SEQUENCE</scope>
    <source>
        <strain evidence="1">KK1-2</strain>
    </source>
</reference>
<dbReference type="RefSeq" id="WP_191209069.1">
    <property type="nucleotide sequence ID" value="NZ_BAABKL010000018.1"/>
</dbReference>
<dbReference type="InterPro" id="IPR016084">
    <property type="entry name" value="Haem_Oase-like_multi-hlx"/>
</dbReference>
<name>A0A927F027_9ACTN</name>